<proteinExistence type="predicted"/>
<keyword evidence="2" id="KW-1185">Reference proteome</keyword>
<organism evidence="1 2">
    <name type="scientific">Fraxinus pennsylvanica</name>
    <dbReference type="NCBI Taxonomy" id="56036"/>
    <lineage>
        <taxon>Eukaryota</taxon>
        <taxon>Viridiplantae</taxon>
        <taxon>Streptophyta</taxon>
        <taxon>Embryophyta</taxon>
        <taxon>Tracheophyta</taxon>
        <taxon>Spermatophyta</taxon>
        <taxon>Magnoliopsida</taxon>
        <taxon>eudicotyledons</taxon>
        <taxon>Gunneridae</taxon>
        <taxon>Pentapetalae</taxon>
        <taxon>asterids</taxon>
        <taxon>lamiids</taxon>
        <taxon>Lamiales</taxon>
        <taxon>Oleaceae</taxon>
        <taxon>Oleeae</taxon>
        <taxon>Fraxinus</taxon>
    </lineage>
</organism>
<evidence type="ECO:0000313" key="1">
    <source>
        <dbReference type="EMBL" id="CAI9758270.1"/>
    </source>
</evidence>
<name>A0AAD1YW91_9LAMI</name>
<dbReference type="AlphaFoldDB" id="A0AAD1YW91"/>
<reference evidence="1" key="1">
    <citation type="submission" date="2023-05" db="EMBL/GenBank/DDBJ databases">
        <authorList>
            <person name="Huff M."/>
        </authorList>
    </citation>
    <scope>NUCLEOTIDE SEQUENCE</scope>
</reference>
<dbReference type="Proteomes" id="UP000834106">
    <property type="component" value="Chromosome 3"/>
</dbReference>
<dbReference type="EMBL" id="OU503038">
    <property type="protein sequence ID" value="CAI9758270.1"/>
    <property type="molecule type" value="Genomic_DNA"/>
</dbReference>
<evidence type="ECO:0000313" key="2">
    <source>
        <dbReference type="Proteomes" id="UP000834106"/>
    </source>
</evidence>
<gene>
    <name evidence="1" type="ORF">FPE_LOCUS5700</name>
</gene>
<protein>
    <submittedName>
        <fullName evidence="1">Uncharacterized protein</fullName>
    </submittedName>
</protein>
<accession>A0AAD1YW91</accession>
<sequence>MAEDLENLYQRLTLTEGEDTEVFVERDTLEEASLRRERCLCSQLLTSRHYNKEALFNANGKRKVLCEGSWAFDKSLLLMGEIDGKQPTNQIQLKHGSFWVRAHNLPFSARAKNLGSRLAVLLFVLKRWMWMKAASRGGEYMRLRYTVRNIRSENHGIKPLKQAEVTEVQSENHGMITELNYGKQIFEKMIEENSITSHKKGKAVTGDSLDPGMMHHVEIQGEKEAQVVLGHFDRNRLGLGKIARLP</sequence>